<dbReference type="OrthoDB" id="5628922at2"/>
<dbReference type="AlphaFoldDB" id="A0A1H6FBJ2"/>
<evidence type="ECO:0000313" key="2">
    <source>
        <dbReference type="EMBL" id="SEH06699.1"/>
    </source>
</evidence>
<feature type="transmembrane region" description="Helical" evidence="1">
    <location>
        <begin position="108"/>
        <end position="125"/>
    </location>
</feature>
<name>A0A1H6FBJ2_9GAMM</name>
<keyword evidence="1" id="KW-0812">Transmembrane</keyword>
<organism evidence="2 3">
    <name type="scientific">Candidatus Venteria ishoeyi</name>
    <dbReference type="NCBI Taxonomy" id="1899563"/>
    <lineage>
        <taxon>Bacteria</taxon>
        <taxon>Pseudomonadati</taxon>
        <taxon>Pseudomonadota</taxon>
        <taxon>Gammaproteobacteria</taxon>
        <taxon>Thiotrichales</taxon>
        <taxon>Thiotrichaceae</taxon>
        <taxon>Venteria</taxon>
    </lineage>
</organism>
<reference evidence="2 3" key="1">
    <citation type="submission" date="2016-10" db="EMBL/GenBank/DDBJ databases">
        <authorList>
            <person name="de Groot N.N."/>
        </authorList>
    </citation>
    <scope>NUCLEOTIDE SEQUENCE [LARGE SCALE GENOMIC DNA]</scope>
    <source>
        <strain evidence="2">MBHS1</strain>
    </source>
</reference>
<evidence type="ECO:0000313" key="3">
    <source>
        <dbReference type="Proteomes" id="UP000236724"/>
    </source>
</evidence>
<keyword evidence="1" id="KW-0472">Membrane</keyword>
<keyword evidence="3" id="KW-1185">Reference proteome</keyword>
<protein>
    <submittedName>
        <fullName evidence="2">Uncharacterized protein</fullName>
    </submittedName>
</protein>
<dbReference type="Proteomes" id="UP000236724">
    <property type="component" value="Unassembled WGS sequence"/>
</dbReference>
<proteinExistence type="predicted"/>
<keyword evidence="1" id="KW-1133">Transmembrane helix</keyword>
<dbReference type="RefSeq" id="WP_103920451.1">
    <property type="nucleotide sequence ID" value="NZ_FMSV02000503.1"/>
</dbReference>
<feature type="transmembrane region" description="Helical" evidence="1">
    <location>
        <begin position="293"/>
        <end position="314"/>
    </location>
</feature>
<gene>
    <name evidence="2" type="ORF">MBHS_02564</name>
</gene>
<feature type="transmembrane region" description="Helical" evidence="1">
    <location>
        <begin position="6"/>
        <end position="28"/>
    </location>
</feature>
<feature type="transmembrane region" description="Helical" evidence="1">
    <location>
        <begin position="40"/>
        <end position="64"/>
    </location>
</feature>
<feature type="transmembrane region" description="Helical" evidence="1">
    <location>
        <begin position="76"/>
        <end position="96"/>
    </location>
</feature>
<dbReference type="EMBL" id="FMSV02000503">
    <property type="protein sequence ID" value="SEH06699.1"/>
    <property type="molecule type" value="Genomic_DNA"/>
</dbReference>
<accession>A0A1H6FBJ2</accession>
<evidence type="ECO:0000256" key="1">
    <source>
        <dbReference type="SAM" id="Phobius"/>
    </source>
</evidence>
<sequence length="457" mass="49340">MNTIYAWFYQAMPFILAGLFILGLYAFMRTRKPGNEAMPSSVVTLTGVAGALAALVSMAFSYSFAVSLGDSLFMKLAMVFLFFSWQIAEFTAAFWFGHSLNSLSVSKTIIAMILFLGGVTINWTAGQSFLSGRIDDIESERLRQSDAYQSAQVQRQNAQNKAASLAISPAQYQDAATAVQALESDLNQYNTSQAKNSGGASVGTVQAVVARYGCNGYYSKYCVEQERIKSEIIQHQKTIQQWQAYQAAQSHAQGLAAQPLPSGATDATLPGIRNLSETLGIPVATVKAYFNSLLGAACEVAALAMLWLFGGFVAQIRQDEGQQMPPATVTRPGDPIPAMSSGGRINTDGLIEGHAGECVLNAMATSWLDVNYPDWLDNLNLGALALPVVNDYKPMPNKPMTKGNELSQADKRTVGGTYNCESCGDEFQAKTTWHRFCAACGAERKKGVLRAKAKGNK</sequence>